<evidence type="ECO:0000313" key="2">
    <source>
        <dbReference type="Proteomes" id="UP000052232"/>
    </source>
</evidence>
<gene>
    <name evidence="1" type="ORF">V473_15435</name>
</gene>
<organism evidence="1 2">
    <name type="scientific">Sphingobium cupriresistens LL01</name>
    <dbReference type="NCBI Taxonomy" id="1420583"/>
    <lineage>
        <taxon>Bacteria</taxon>
        <taxon>Pseudomonadati</taxon>
        <taxon>Pseudomonadota</taxon>
        <taxon>Alphaproteobacteria</taxon>
        <taxon>Sphingomonadales</taxon>
        <taxon>Sphingomonadaceae</taxon>
        <taxon>Sphingobium</taxon>
    </lineage>
</organism>
<evidence type="ECO:0000313" key="1">
    <source>
        <dbReference type="EMBL" id="KMS54727.1"/>
    </source>
</evidence>
<reference evidence="1 2" key="1">
    <citation type="journal article" date="2015" name="G3 (Bethesda)">
        <title>Insights into Ongoing Evolution of the Hexachlorocyclohexane Catabolic Pathway from Comparative Genomics of Ten Sphingomonadaceae Strains.</title>
        <authorList>
            <person name="Pearce S.L."/>
            <person name="Oakeshott J.G."/>
            <person name="Pandey G."/>
        </authorList>
    </citation>
    <scope>NUCLEOTIDE SEQUENCE [LARGE SCALE GENOMIC DNA]</scope>
    <source>
        <strain evidence="1 2">LL01</strain>
    </source>
</reference>
<dbReference type="PATRIC" id="fig|1420583.3.peg.2884"/>
<name>A0A0J7XSR7_9SPHN</name>
<accession>A0A0J7XSR7</accession>
<dbReference type="RefSeq" id="WP_066606080.1">
    <property type="nucleotide sequence ID" value="NZ_KQ130435.1"/>
</dbReference>
<protein>
    <submittedName>
        <fullName evidence="1">Uncharacterized protein</fullName>
    </submittedName>
</protein>
<dbReference type="AlphaFoldDB" id="A0A0J7XSR7"/>
<comment type="caution">
    <text evidence="1">The sequence shown here is derived from an EMBL/GenBank/DDBJ whole genome shotgun (WGS) entry which is preliminary data.</text>
</comment>
<dbReference type="STRING" id="1420583.V473_15435"/>
<sequence>MDTPTVPLTAARNLDLREDYGFLDEDDGPLNLTGCTLKMEVRLYGAQPGAALISLPQVTSDILGIRVTDAANGLIRIFIPKADLTALPGGPANGTEPNQPDVFVYDLLIDRPSPLEPLAMAGTFTVSPGVTVL</sequence>
<proteinExistence type="predicted"/>
<dbReference type="EMBL" id="JACT01000003">
    <property type="protein sequence ID" value="KMS54727.1"/>
    <property type="molecule type" value="Genomic_DNA"/>
</dbReference>
<dbReference type="Proteomes" id="UP000052232">
    <property type="component" value="Unassembled WGS sequence"/>
</dbReference>
<keyword evidence="2" id="KW-1185">Reference proteome</keyword>